<feature type="signal peptide" evidence="1">
    <location>
        <begin position="1"/>
        <end position="20"/>
    </location>
</feature>
<feature type="chain" id="PRO_5003981135" evidence="1">
    <location>
        <begin position="21"/>
        <end position="85"/>
    </location>
</feature>
<organism evidence="2">
    <name type="scientific">Rhipicephalus pulchellus</name>
    <name type="common">Yellow backed tick</name>
    <name type="synonym">Dermacentor pulchellus</name>
    <dbReference type="NCBI Taxonomy" id="72859"/>
    <lineage>
        <taxon>Eukaryota</taxon>
        <taxon>Metazoa</taxon>
        <taxon>Ecdysozoa</taxon>
        <taxon>Arthropoda</taxon>
        <taxon>Chelicerata</taxon>
        <taxon>Arachnida</taxon>
        <taxon>Acari</taxon>
        <taxon>Parasitiformes</taxon>
        <taxon>Ixodida</taxon>
        <taxon>Ixodoidea</taxon>
        <taxon>Ixodidae</taxon>
        <taxon>Rhipicephalinae</taxon>
        <taxon>Rhipicephalus</taxon>
        <taxon>Rhipicephalus</taxon>
    </lineage>
</organism>
<name>L7MA24_RHIPC</name>
<reference evidence="2" key="1">
    <citation type="submission" date="2012-11" db="EMBL/GenBank/DDBJ databases">
        <authorList>
            <person name="Lucero-Rivera Y.E."/>
            <person name="Tovar-Ramirez D."/>
        </authorList>
    </citation>
    <scope>NUCLEOTIDE SEQUENCE</scope>
    <source>
        <tissue evidence="2">Salivary gland</tissue>
    </source>
</reference>
<reference evidence="2" key="2">
    <citation type="journal article" date="2015" name="J. Proteomics">
        <title>Sexual differences in the sialomes of the zebra tick, Rhipicephalus pulchellus.</title>
        <authorList>
            <person name="Tan A.W."/>
            <person name="Francischetti I.M."/>
            <person name="Slovak M."/>
            <person name="Kini R.M."/>
            <person name="Ribeiro J.M."/>
        </authorList>
    </citation>
    <scope>NUCLEOTIDE SEQUENCE</scope>
    <source>
        <tissue evidence="2">Salivary gland</tissue>
    </source>
</reference>
<proteinExistence type="evidence at transcript level"/>
<evidence type="ECO:0000256" key="1">
    <source>
        <dbReference type="SAM" id="SignalP"/>
    </source>
</evidence>
<accession>L7MA24</accession>
<sequence length="85" mass="9502">MAHRLFIAAFCLLLIEHQTGQPTEAKLYDLQKDGKDHKPTVLIEERSKRYTCIKSGGKCKNRTTCGVRDPAPGKCPPNRVCCAFP</sequence>
<dbReference type="EMBL" id="GACK01004129">
    <property type="protein sequence ID" value="JAA60905.1"/>
    <property type="molecule type" value="mRNA"/>
</dbReference>
<dbReference type="AlphaFoldDB" id="L7MA24"/>
<protein>
    <submittedName>
        <fullName evidence="2">Putative tick defensin</fullName>
    </submittedName>
</protein>
<keyword evidence="1" id="KW-0732">Signal</keyword>
<evidence type="ECO:0000313" key="2">
    <source>
        <dbReference type="EMBL" id="JAA60905.1"/>
    </source>
</evidence>